<gene>
    <name evidence="3" type="ORF">D7X96_14040</name>
</gene>
<dbReference type="InterPro" id="IPR036380">
    <property type="entry name" value="Isochorismatase-like_sf"/>
</dbReference>
<dbReference type="GO" id="GO:0016787">
    <property type="term" value="F:hydrolase activity"/>
    <property type="evidence" value="ECO:0007669"/>
    <property type="project" value="UniProtKB-KW"/>
</dbReference>
<dbReference type="EMBL" id="RAWM01000030">
    <property type="protein sequence ID" value="RKH69749.1"/>
    <property type="molecule type" value="Genomic_DNA"/>
</dbReference>
<dbReference type="Gene3D" id="3.40.50.850">
    <property type="entry name" value="Isochorismatase-like"/>
    <property type="match status" value="1"/>
</dbReference>
<evidence type="ECO:0000256" key="2">
    <source>
        <dbReference type="ARBA" id="ARBA00022801"/>
    </source>
</evidence>
<dbReference type="Proteomes" id="UP000282656">
    <property type="component" value="Unassembled WGS sequence"/>
</dbReference>
<dbReference type="InterPro" id="IPR052347">
    <property type="entry name" value="Isochorismatase_Nicotinamidase"/>
</dbReference>
<sequence>MTKANAKELPLPGFYNSNHAAEYGYGPNAGKLQREAGAWKAAQGVTAAATDRFNLHLLLIDVQKDFCFPDGSLYVAGRSGRGAIDDNRRIAEFIYRNLGTLTNVTATLDTHFAYQIFFPSFWVDQDDQPLQPYREVTREQIERGQARPNPAVAKWLCGGNYPWLLKQVKFYCEELERAGKYTLYLWPPHCLLGSDGHALSGVVQEARLFHSYARGVQSWAEVKGGNPLTENYSVLRPEVLMRHDGQPLAQRNTQFLKTLLTSDAVVIGGQAASHCVKSSIDDLLGEIVAQDAALARKVYLLTDCMSSVTVPDGKGGFAADFTPQADAALKRFADAGMHLVKSTDPLASWPDLRLA</sequence>
<dbReference type="PANTHER" id="PTHR11080:SF2">
    <property type="entry name" value="LD05707P"/>
    <property type="match status" value="1"/>
</dbReference>
<accession>A0A3A8QLU9</accession>
<reference evidence="4" key="1">
    <citation type="submission" date="2018-09" db="EMBL/GenBank/DDBJ databases">
        <authorList>
            <person name="Livingstone P.G."/>
            <person name="Whitworth D.E."/>
        </authorList>
    </citation>
    <scope>NUCLEOTIDE SEQUENCE [LARGE SCALE GENOMIC DNA]</scope>
    <source>
        <strain evidence="4">AB047A</strain>
    </source>
</reference>
<comment type="caution">
    <text evidence="3">The sequence shown here is derived from an EMBL/GenBank/DDBJ whole genome shotgun (WGS) entry which is preliminary data.</text>
</comment>
<dbReference type="RefSeq" id="WP_120549712.1">
    <property type="nucleotide sequence ID" value="NZ_JBNNJP010000022.1"/>
</dbReference>
<proteinExistence type="inferred from homology"/>
<evidence type="ECO:0000256" key="1">
    <source>
        <dbReference type="ARBA" id="ARBA00006336"/>
    </source>
</evidence>
<dbReference type="SUPFAM" id="SSF52499">
    <property type="entry name" value="Isochorismatase-like hydrolases"/>
    <property type="match status" value="1"/>
</dbReference>
<keyword evidence="2" id="KW-0378">Hydrolase</keyword>
<organism evidence="3 4">
    <name type="scientific">Corallococcus interemptor</name>
    <dbReference type="NCBI Taxonomy" id="2316720"/>
    <lineage>
        <taxon>Bacteria</taxon>
        <taxon>Pseudomonadati</taxon>
        <taxon>Myxococcota</taxon>
        <taxon>Myxococcia</taxon>
        <taxon>Myxococcales</taxon>
        <taxon>Cystobacterineae</taxon>
        <taxon>Myxococcaceae</taxon>
        <taxon>Corallococcus</taxon>
    </lineage>
</organism>
<dbReference type="OrthoDB" id="9791276at2"/>
<evidence type="ECO:0000313" key="3">
    <source>
        <dbReference type="EMBL" id="RKH69749.1"/>
    </source>
</evidence>
<keyword evidence="4" id="KW-1185">Reference proteome</keyword>
<evidence type="ECO:0000313" key="4">
    <source>
        <dbReference type="Proteomes" id="UP000282656"/>
    </source>
</evidence>
<dbReference type="AlphaFoldDB" id="A0A3A8QLU9"/>
<dbReference type="PANTHER" id="PTHR11080">
    <property type="entry name" value="PYRAZINAMIDASE/NICOTINAMIDASE"/>
    <property type="match status" value="1"/>
</dbReference>
<name>A0A3A8QLU9_9BACT</name>
<protein>
    <submittedName>
        <fullName evidence="3">Nicotinamidase</fullName>
    </submittedName>
</protein>
<comment type="similarity">
    <text evidence="1">Belongs to the isochorismatase family.</text>
</comment>